<keyword evidence="3" id="KW-1185">Reference proteome</keyword>
<feature type="compositionally biased region" description="Low complexity" evidence="1">
    <location>
        <begin position="223"/>
        <end position="232"/>
    </location>
</feature>
<reference evidence="2" key="1">
    <citation type="submission" date="2020-04" db="EMBL/GenBank/DDBJ databases">
        <title>Hybrid Assembly of Korean Phytophthora infestans isolates.</title>
        <authorList>
            <person name="Prokchorchik M."/>
            <person name="Lee Y."/>
            <person name="Seo J."/>
            <person name="Cho J.-H."/>
            <person name="Park Y.-E."/>
            <person name="Jang D.-C."/>
            <person name="Im J.-S."/>
            <person name="Choi J.-G."/>
            <person name="Park H.-J."/>
            <person name="Lee G.-B."/>
            <person name="Lee Y.-G."/>
            <person name="Hong S.-Y."/>
            <person name="Cho K."/>
            <person name="Sohn K.H."/>
        </authorList>
    </citation>
    <scope>NUCLEOTIDE SEQUENCE</scope>
    <source>
        <strain evidence="2">KR_1_A1</strain>
    </source>
</reference>
<name>A0A833WDT4_PHYIN</name>
<evidence type="ECO:0000313" key="2">
    <source>
        <dbReference type="EMBL" id="KAF4029915.1"/>
    </source>
</evidence>
<comment type="caution">
    <text evidence="2">The sequence shown here is derived from an EMBL/GenBank/DDBJ whole genome shotgun (WGS) entry which is preliminary data.</text>
</comment>
<dbReference type="Proteomes" id="UP000602510">
    <property type="component" value="Unassembled WGS sequence"/>
</dbReference>
<evidence type="ECO:0000313" key="3">
    <source>
        <dbReference type="Proteomes" id="UP000602510"/>
    </source>
</evidence>
<gene>
    <name evidence="2" type="ORF">GN244_ATG18324</name>
</gene>
<evidence type="ECO:0000256" key="1">
    <source>
        <dbReference type="SAM" id="MobiDB-lite"/>
    </source>
</evidence>
<organism evidence="2 3">
    <name type="scientific">Phytophthora infestans</name>
    <name type="common">Potato late blight agent</name>
    <name type="synonym">Botrytis infestans</name>
    <dbReference type="NCBI Taxonomy" id="4787"/>
    <lineage>
        <taxon>Eukaryota</taxon>
        <taxon>Sar</taxon>
        <taxon>Stramenopiles</taxon>
        <taxon>Oomycota</taxon>
        <taxon>Peronosporomycetes</taxon>
        <taxon>Peronosporales</taxon>
        <taxon>Peronosporaceae</taxon>
        <taxon>Phytophthora</taxon>
    </lineage>
</organism>
<proteinExistence type="predicted"/>
<dbReference type="EMBL" id="WSZM01000733">
    <property type="protein sequence ID" value="KAF4029915.1"/>
    <property type="molecule type" value="Genomic_DNA"/>
</dbReference>
<accession>A0A833WDT4</accession>
<dbReference type="AlphaFoldDB" id="A0A833WDT4"/>
<feature type="region of interest" description="Disordered" evidence="1">
    <location>
        <begin position="203"/>
        <end position="256"/>
    </location>
</feature>
<sequence>MKDVTLTDGVYHTTCVCHTTFAGLFVQNGRVRGIRRTLGDASLSVLKRAWELRRFFHFPQCTLIPANLKIPPIFCQTVKLTATRSGATEISAATAPSTQQNPATAQPVTAQPVCRWKLQQMDNLPARICQPRHLRGATTNPFKSALHKFAQKKKERVAAANLSNAATSGFFSRGNSKTAAQMEIVFTLGLVCQLRIARLKTSRSLDAHRRSRHSLHEDELEQAGHGAHGNSHSHSHTVGDKGSPHATPLVSASSSRNASGNLRYMQFEQLLDKEVVDLDQLRKLSWVASLRTIGQQCGDCCWYVASDVVYLLNFSLVCVRIEVVEERRAAMLERKRQEYELLQQYYYIPDTDRGMREQTTLRQILVDIPRTNADVKLFQNERIHQVRSSIVVKMLAAGCSVQGNPASGYIDILLFVLPQWRLIIVFADTDNPQMCDLTDVSDET</sequence>
<protein>
    <submittedName>
        <fullName evidence="2">Uncharacterized protein</fullName>
    </submittedName>
</protein>